<reference evidence="1 2" key="1">
    <citation type="submission" date="2019-02" db="EMBL/GenBank/DDBJ databases">
        <title>Deep-cultivation of Planctomycetes and their phenomic and genomic characterization uncovers novel biology.</title>
        <authorList>
            <person name="Wiegand S."/>
            <person name="Jogler M."/>
            <person name="Boedeker C."/>
            <person name="Pinto D."/>
            <person name="Vollmers J."/>
            <person name="Rivas-Marin E."/>
            <person name="Kohn T."/>
            <person name="Peeters S.H."/>
            <person name="Heuer A."/>
            <person name="Rast P."/>
            <person name="Oberbeckmann S."/>
            <person name="Bunk B."/>
            <person name="Jeske O."/>
            <person name="Meyerdierks A."/>
            <person name="Storesund J.E."/>
            <person name="Kallscheuer N."/>
            <person name="Luecker S."/>
            <person name="Lage O.M."/>
            <person name="Pohl T."/>
            <person name="Merkel B.J."/>
            <person name="Hornburger P."/>
            <person name="Mueller R.-W."/>
            <person name="Bruemmer F."/>
            <person name="Labrenz M."/>
            <person name="Spormann A.M."/>
            <person name="Op den Camp H."/>
            <person name="Overmann J."/>
            <person name="Amann R."/>
            <person name="Jetten M.S.M."/>
            <person name="Mascher T."/>
            <person name="Medema M.H."/>
            <person name="Devos D.P."/>
            <person name="Kaster A.-K."/>
            <person name="Ovreas L."/>
            <person name="Rohde M."/>
            <person name="Galperin M.Y."/>
            <person name="Jogler C."/>
        </authorList>
    </citation>
    <scope>NUCLEOTIDE SEQUENCE [LARGE SCALE GENOMIC DNA]</scope>
    <source>
        <strain evidence="1 2">CA12</strain>
    </source>
</reference>
<evidence type="ECO:0000313" key="1">
    <source>
        <dbReference type="EMBL" id="QDT14983.1"/>
    </source>
</evidence>
<gene>
    <name evidence="1" type="ORF">CA12_10630</name>
</gene>
<organism evidence="1 2">
    <name type="scientific">Alienimonas californiensis</name>
    <dbReference type="NCBI Taxonomy" id="2527989"/>
    <lineage>
        <taxon>Bacteria</taxon>
        <taxon>Pseudomonadati</taxon>
        <taxon>Planctomycetota</taxon>
        <taxon>Planctomycetia</taxon>
        <taxon>Planctomycetales</taxon>
        <taxon>Planctomycetaceae</taxon>
        <taxon>Alienimonas</taxon>
    </lineage>
</organism>
<dbReference type="KEGG" id="acaf:CA12_10630"/>
<dbReference type="GO" id="GO:0003690">
    <property type="term" value="F:double-stranded DNA binding"/>
    <property type="evidence" value="ECO:0007669"/>
    <property type="project" value="TreeGrafter"/>
</dbReference>
<dbReference type="SUPFAM" id="SSF52540">
    <property type="entry name" value="P-loop containing nucleoside triphosphate hydrolases"/>
    <property type="match status" value="1"/>
</dbReference>
<accession>A0A517P6J8</accession>
<dbReference type="PANTHER" id="PTHR12083:SF9">
    <property type="entry name" value="BIFUNCTIONAL POLYNUCLEOTIDE PHOSPHATASE_KINASE"/>
    <property type="match status" value="1"/>
</dbReference>
<dbReference type="RefSeq" id="WP_145357827.1">
    <property type="nucleotide sequence ID" value="NZ_CP036265.1"/>
</dbReference>
<dbReference type="InterPro" id="IPR027417">
    <property type="entry name" value="P-loop_NTPase"/>
</dbReference>
<dbReference type="GO" id="GO:0046404">
    <property type="term" value="F:ATP-dependent polydeoxyribonucleotide 5'-hydroxyl-kinase activity"/>
    <property type="evidence" value="ECO:0007669"/>
    <property type="project" value="TreeGrafter"/>
</dbReference>
<name>A0A517P6J8_9PLAN</name>
<dbReference type="AlphaFoldDB" id="A0A517P6J8"/>
<dbReference type="OrthoDB" id="8564590at2"/>
<evidence type="ECO:0008006" key="3">
    <source>
        <dbReference type="Google" id="ProtNLM"/>
    </source>
</evidence>
<dbReference type="Gene3D" id="3.40.50.300">
    <property type="entry name" value="P-loop containing nucleotide triphosphate hydrolases"/>
    <property type="match status" value="1"/>
</dbReference>
<dbReference type="PANTHER" id="PTHR12083">
    <property type="entry name" value="BIFUNCTIONAL POLYNUCLEOTIDE PHOSPHATASE/KINASE"/>
    <property type="match status" value="1"/>
</dbReference>
<protein>
    <recommendedName>
        <fullName evidence="3">Zeta toxin</fullName>
    </recommendedName>
</protein>
<dbReference type="GO" id="GO:0046403">
    <property type="term" value="F:polynucleotide 3'-phosphatase activity"/>
    <property type="evidence" value="ECO:0007669"/>
    <property type="project" value="TreeGrafter"/>
</dbReference>
<dbReference type="Proteomes" id="UP000318741">
    <property type="component" value="Chromosome"/>
</dbReference>
<proteinExistence type="predicted"/>
<dbReference type="GO" id="GO:0006281">
    <property type="term" value="P:DNA repair"/>
    <property type="evidence" value="ECO:0007669"/>
    <property type="project" value="TreeGrafter"/>
</dbReference>
<evidence type="ECO:0000313" key="2">
    <source>
        <dbReference type="Proteomes" id="UP000318741"/>
    </source>
</evidence>
<dbReference type="EMBL" id="CP036265">
    <property type="protein sequence ID" value="QDT14983.1"/>
    <property type="molecule type" value="Genomic_DNA"/>
</dbReference>
<keyword evidence="2" id="KW-1185">Reference proteome</keyword>
<dbReference type="Pfam" id="PF13671">
    <property type="entry name" value="AAA_33"/>
    <property type="match status" value="1"/>
</dbReference>
<sequence>MQAIVLIGIPGSGKSTYCREVLWETHLRLSRDQLKTRRRLAGLLAAAIDTQTPFAHDATNVTRAEREPTIAAAKRAGYEVVGLFFESKIEPCLARNAARAGRARVPDAGVRGRRNELELPTLAEGFDALRFVRIEGGRFVESPWRAEPGERGAAGGVGRGP</sequence>